<comment type="caution">
    <text evidence="8">The sequence shown here is derived from an EMBL/GenBank/DDBJ whole genome shotgun (WGS) entry which is preliminary data.</text>
</comment>
<proteinExistence type="predicted"/>
<keyword evidence="9" id="KW-1185">Reference proteome</keyword>
<evidence type="ECO:0000256" key="4">
    <source>
        <dbReference type="ARBA" id="ARBA00023139"/>
    </source>
</evidence>
<keyword evidence="2 7" id="KW-0732">Signal</keyword>
<name>A0A1X1QZL3_MYCFA</name>
<keyword evidence="5" id="KW-0449">Lipoprotein</keyword>
<keyword evidence="3" id="KW-0472">Membrane</keyword>
<evidence type="ECO:0000256" key="3">
    <source>
        <dbReference type="ARBA" id="ARBA00023136"/>
    </source>
</evidence>
<dbReference type="EMBL" id="LQOJ01000073">
    <property type="protein sequence ID" value="ORU96796.1"/>
    <property type="molecule type" value="Genomic_DNA"/>
</dbReference>
<dbReference type="Pfam" id="PF14041">
    <property type="entry name" value="Lipoprotein_21"/>
    <property type="match status" value="1"/>
</dbReference>
<protein>
    <recommendedName>
        <fullName evidence="10">Lipoprotein LppP</fullName>
    </recommendedName>
</protein>
<dbReference type="STRING" id="1793.AWC04_19180"/>
<evidence type="ECO:0000313" key="9">
    <source>
        <dbReference type="Proteomes" id="UP000193484"/>
    </source>
</evidence>
<feature type="region of interest" description="Disordered" evidence="6">
    <location>
        <begin position="19"/>
        <end position="38"/>
    </location>
</feature>
<evidence type="ECO:0000313" key="8">
    <source>
        <dbReference type="EMBL" id="ORU96796.1"/>
    </source>
</evidence>
<gene>
    <name evidence="8" type="ORF">AWC04_19180</name>
</gene>
<evidence type="ECO:0000256" key="1">
    <source>
        <dbReference type="ARBA" id="ARBA00022475"/>
    </source>
</evidence>
<feature type="chain" id="PRO_5038397418" description="Lipoprotein LppP" evidence="7">
    <location>
        <begin position="20"/>
        <end position="162"/>
    </location>
</feature>
<dbReference type="PROSITE" id="PS51257">
    <property type="entry name" value="PROKAR_LIPOPROTEIN"/>
    <property type="match status" value="1"/>
</dbReference>
<feature type="signal peptide" evidence="7">
    <location>
        <begin position="1"/>
        <end position="19"/>
    </location>
</feature>
<evidence type="ECO:0000256" key="7">
    <source>
        <dbReference type="SAM" id="SignalP"/>
    </source>
</evidence>
<reference evidence="8 9" key="1">
    <citation type="submission" date="2016-01" db="EMBL/GenBank/DDBJ databases">
        <title>The new phylogeny of the genus Mycobacterium.</title>
        <authorList>
            <person name="Tarcisio F."/>
            <person name="Conor M."/>
            <person name="Antonella G."/>
            <person name="Elisabetta G."/>
            <person name="Giulia F.S."/>
            <person name="Sara T."/>
            <person name="Anna F."/>
            <person name="Clotilde B."/>
            <person name="Roberto B."/>
            <person name="Veronica D.S."/>
            <person name="Fabio R."/>
            <person name="Monica P."/>
            <person name="Olivier J."/>
            <person name="Enrico T."/>
            <person name="Nicola S."/>
        </authorList>
    </citation>
    <scope>NUCLEOTIDE SEQUENCE [LARGE SCALE GENOMIC DNA]</scope>
    <source>
        <strain evidence="8 9">DSM 44179</strain>
    </source>
</reference>
<dbReference type="InterPro" id="IPR025971">
    <property type="entry name" value="LppP/LprE"/>
</dbReference>
<accession>A0A1X1QZL3</accession>
<evidence type="ECO:0000256" key="2">
    <source>
        <dbReference type="ARBA" id="ARBA00022729"/>
    </source>
</evidence>
<evidence type="ECO:0000256" key="6">
    <source>
        <dbReference type="SAM" id="MobiDB-lite"/>
    </source>
</evidence>
<evidence type="ECO:0008006" key="10">
    <source>
        <dbReference type="Google" id="ProtNLM"/>
    </source>
</evidence>
<dbReference type="Proteomes" id="UP000193484">
    <property type="component" value="Unassembled WGS sequence"/>
</dbReference>
<sequence length="162" mass="16977">MRVLVGLAAVVLLTLTGCGWSPSGPEPTPPDSCTAADAPSADTINRAMDGLAAAPGEASWTETGRGYSRDCRLHWVQVSPSGATASSPGQVLFFDRNNYLGTPTPDPKPYLTVLAAGDDTVTLQYQWLQGDEPNCCPTGIGTVRFTVGDDGRLKSLDPVPVN</sequence>
<keyword evidence="1" id="KW-1003">Cell membrane</keyword>
<dbReference type="AlphaFoldDB" id="A0A1X1QZL3"/>
<organism evidence="8 9">
    <name type="scientific">Mycolicibacterium fallax</name>
    <name type="common">Mycobacterium fallax</name>
    <dbReference type="NCBI Taxonomy" id="1793"/>
    <lineage>
        <taxon>Bacteria</taxon>
        <taxon>Bacillati</taxon>
        <taxon>Actinomycetota</taxon>
        <taxon>Actinomycetes</taxon>
        <taxon>Mycobacteriales</taxon>
        <taxon>Mycobacteriaceae</taxon>
        <taxon>Mycolicibacterium</taxon>
    </lineage>
</organism>
<evidence type="ECO:0000256" key="5">
    <source>
        <dbReference type="ARBA" id="ARBA00023288"/>
    </source>
</evidence>
<keyword evidence="4" id="KW-0564">Palmitate</keyword>